<keyword evidence="3" id="KW-1185">Reference proteome</keyword>
<proteinExistence type="predicted"/>
<sequence>MPPIRLAKAPVAPSRRPNCQLDAYVRTKLVELKIIAGWTYKQIHQEYLSIPIGTIKTTINRTNQRIENETSPRSGRPRKLDEDNKLKLLNAIDTNLRITYENILATVDHKVK</sequence>
<dbReference type="AlphaFoldDB" id="A0A9W9U9B8"/>
<gene>
    <name evidence="2" type="ORF">N7476_003682</name>
</gene>
<evidence type="ECO:0000313" key="2">
    <source>
        <dbReference type="EMBL" id="KAJ5325082.1"/>
    </source>
</evidence>
<dbReference type="EMBL" id="JAPZBO010000002">
    <property type="protein sequence ID" value="KAJ5325082.1"/>
    <property type="molecule type" value="Genomic_DNA"/>
</dbReference>
<protein>
    <submittedName>
        <fullName evidence="2">Uncharacterized protein</fullName>
    </submittedName>
</protein>
<dbReference type="OrthoDB" id="5151590at2759"/>
<feature type="region of interest" description="Disordered" evidence="1">
    <location>
        <begin position="62"/>
        <end position="82"/>
    </location>
</feature>
<organism evidence="2 3">
    <name type="scientific">Penicillium atrosanguineum</name>
    <dbReference type="NCBI Taxonomy" id="1132637"/>
    <lineage>
        <taxon>Eukaryota</taxon>
        <taxon>Fungi</taxon>
        <taxon>Dikarya</taxon>
        <taxon>Ascomycota</taxon>
        <taxon>Pezizomycotina</taxon>
        <taxon>Eurotiomycetes</taxon>
        <taxon>Eurotiomycetidae</taxon>
        <taxon>Eurotiales</taxon>
        <taxon>Aspergillaceae</taxon>
        <taxon>Penicillium</taxon>
    </lineage>
</organism>
<reference evidence="2" key="1">
    <citation type="submission" date="2022-12" db="EMBL/GenBank/DDBJ databases">
        <authorList>
            <person name="Petersen C."/>
        </authorList>
    </citation>
    <scope>NUCLEOTIDE SEQUENCE</scope>
    <source>
        <strain evidence="2">IBT 21472</strain>
    </source>
</reference>
<name>A0A9W9U9B8_9EURO</name>
<dbReference type="Proteomes" id="UP001147746">
    <property type="component" value="Unassembled WGS sequence"/>
</dbReference>
<accession>A0A9W9U9B8</accession>
<reference evidence="2" key="2">
    <citation type="journal article" date="2023" name="IMA Fungus">
        <title>Comparative genomic study of the Penicillium genus elucidates a diverse pangenome and 15 lateral gene transfer events.</title>
        <authorList>
            <person name="Petersen C."/>
            <person name="Sorensen T."/>
            <person name="Nielsen M.R."/>
            <person name="Sondergaard T.E."/>
            <person name="Sorensen J.L."/>
            <person name="Fitzpatrick D.A."/>
            <person name="Frisvad J.C."/>
            <person name="Nielsen K.L."/>
        </authorList>
    </citation>
    <scope>NUCLEOTIDE SEQUENCE</scope>
    <source>
        <strain evidence="2">IBT 21472</strain>
    </source>
</reference>
<evidence type="ECO:0000256" key="1">
    <source>
        <dbReference type="SAM" id="MobiDB-lite"/>
    </source>
</evidence>
<comment type="caution">
    <text evidence="2">The sequence shown here is derived from an EMBL/GenBank/DDBJ whole genome shotgun (WGS) entry which is preliminary data.</text>
</comment>
<evidence type="ECO:0000313" key="3">
    <source>
        <dbReference type="Proteomes" id="UP001147746"/>
    </source>
</evidence>